<dbReference type="EMBL" id="CP119944">
    <property type="protein sequence ID" value="WFC99430.1"/>
    <property type="molecule type" value="Genomic_DNA"/>
</dbReference>
<evidence type="ECO:0000256" key="6">
    <source>
        <dbReference type="PROSITE-ProRule" id="PRU00209"/>
    </source>
</evidence>
<dbReference type="Gene3D" id="1.20.1050.10">
    <property type="match status" value="1"/>
</dbReference>
<evidence type="ECO:0000259" key="9">
    <source>
        <dbReference type="PROSITE" id="PS50886"/>
    </source>
</evidence>
<evidence type="ECO:0000256" key="4">
    <source>
        <dbReference type="ARBA" id="ARBA00022884"/>
    </source>
</evidence>
<feature type="compositionally biased region" description="Basic residues" evidence="7">
    <location>
        <begin position="200"/>
        <end position="209"/>
    </location>
</feature>
<dbReference type="GO" id="GO:0006412">
    <property type="term" value="P:translation"/>
    <property type="evidence" value="ECO:0007669"/>
    <property type="project" value="UniProtKB-KW"/>
</dbReference>
<dbReference type="PROSITE" id="PS50886">
    <property type="entry name" value="TRBD"/>
    <property type="match status" value="1"/>
</dbReference>
<dbReference type="Pfam" id="PF00043">
    <property type="entry name" value="GST_C"/>
    <property type="match status" value="1"/>
</dbReference>
<dbReference type="CDD" id="cd10289">
    <property type="entry name" value="GST_C_AaRS_like"/>
    <property type="match status" value="1"/>
</dbReference>
<dbReference type="InterPro" id="IPR004046">
    <property type="entry name" value="GST_C"/>
</dbReference>
<evidence type="ECO:0000256" key="2">
    <source>
        <dbReference type="ARBA" id="ARBA00022490"/>
    </source>
</evidence>
<evidence type="ECO:0000313" key="11">
    <source>
        <dbReference type="Proteomes" id="UP001219567"/>
    </source>
</evidence>
<dbReference type="InterPro" id="IPR036282">
    <property type="entry name" value="Glutathione-S-Trfase_C_sf"/>
</dbReference>
<evidence type="ECO:0000256" key="7">
    <source>
        <dbReference type="SAM" id="MobiDB-lite"/>
    </source>
</evidence>
<feature type="domain" description="TRNA-binding" evidence="9">
    <location>
        <begin position="225"/>
        <end position="331"/>
    </location>
</feature>
<dbReference type="InterPro" id="IPR002547">
    <property type="entry name" value="tRNA-bd_dom"/>
</dbReference>
<evidence type="ECO:0000313" key="10">
    <source>
        <dbReference type="EMBL" id="WFC99430.1"/>
    </source>
</evidence>
<dbReference type="SUPFAM" id="SSF50249">
    <property type="entry name" value="Nucleic acid-binding proteins"/>
    <property type="match status" value="1"/>
</dbReference>
<dbReference type="InterPro" id="IPR010987">
    <property type="entry name" value="Glutathione-S-Trfase_C-like"/>
</dbReference>
<dbReference type="Proteomes" id="UP001219567">
    <property type="component" value="Chromosome 2"/>
</dbReference>
<evidence type="ECO:0000256" key="5">
    <source>
        <dbReference type="ARBA" id="ARBA00022917"/>
    </source>
</evidence>
<dbReference type="Pfam" id="PF01588">
    <property type="entry name" value="tRNA_bind"/>
    <property type="match status" value="1"/>
</dbReference>
<dbReference type="PROSITE" id="PS50405">
    <property type="entry name" value="GST_CTER"/>
    <property type="match status" value="1"/>
</dbReference>
<dbReference type="InterPro" id="IPR051270">
    <property type="entry name" value="Tyrosine-tRNA_ligase_regulator"/>
</dbReference>
<dbReference type="Gene3D" id="2.40.50.140">
    <property type="entry name" value="Nucleic acid-binding proteins"/>
    <property type="match status" value="1"/>
</dbReference>
<dbReference type="FunFam" id="2.40.50.140:FF:000047">
    <property type="entry name" value="tyrosine--tRNA ligase, cytoplasmic isoform X2"/>
    <property type="match status" value="1"/>
</dbReference>
<organism evidence="10 11">
    <name type="scientific">Malassezia yamatoensis</name>
    <dbReference type="NCBI Taxonomy" id="253288"/>
    <lineage>
        <taxon>Eukaryota</taxon>
        <taxon>Fungi</taxon>
        <taxon>Dikarya</taxon>
        <taxon>Basidiomycota</taxon>
        <taxon>Ustilaginomycotina</taxon>
        <taxon>Malasseziomycetes</taxon>
        <taxon>Malasseziales</taxon>
        <taxon>Malasseziaceae</taxon>
        <taxon>Malassezia</taxon>
    </lineage>
</organism>
<accession>A0AAJ6CHK4</accession>
<feature type="compositionally biased region" description="Basic and acidic residues" evidence="7">
    <location>
        <begin position="161"/>
        <end position="173"/>
    </location>
</feature>
<evidence type="ECO:0000256" key="1">
    <source>
        <dbReference type="ARBA" id="ARBA00004496"/>
    </source>
</evidence>
<comment type="subcellular location">
    <subcellularLocation>
        <location evidence="1">Cytoplasm</location>
    </subcellularLocation>
</comment>
<keyword evidence="4 6" id="KW-0694">RNA-binding</keyword>
<keyword evidence="5" id="KW-0648">Protein biosynthesis</keyword>
<keyword evidence="3 6" id="KW-0820">tRNA-binding</keyword>
<feature type="region of interest" description="Disordered" evidence="7">
    <location>
        <begin position="159"/>
        <end position="227"/>
    </location>
</feature>
<protein>
    <submittedName>
        <fullName evidence="10">G4 quadruplex nucleic acid binding protein</fullName>
    </submittedName>
</protein>
<dbReference type="GO" id="GO:0017102">
    <property type="term" value="C:methionyl glutamyl tRNA synthetase complex"/>
    <property type="evidence" value="ECO:0007669"/>
    <property type="project" value="TreeGrafter"/>
</dbReference>
<keyword evidence="11" id="KW-1185">Reference proteome</keyword>
<reference evidence="10 11" key="1">
    <citation type="submission" date="2023-03" db="EMBL/GenBank/DDBJ databases">
        <title>Mating type loci evolution in Malassezia.</title>
        <authorList>
            <person name="Coelho M.A."/>
        </authorList>
    </citation>
    <scope>NUCLEOTIDE SEQUENCE [LARGE SCALE GENOMIC DNA]</scope>
    <source>
        <strain evidence="10 11">CBS 9725</strain>
    </source>
</reference>
<dbReference type="CDD" id="cd02799">
    <property type="entry name" value="tRNA_bind_EMAP-II_like"/>
    <property type="match status" value="1"/>
</dbReference>
<sequence>MAQRIRQLLADVYARLVPDKTALATLNRQAPLKTYVKDLAALTSAPEQVLGANDDEVQRTNTWLDEVEGMNGSLETLDQKLSSCTFLSGNTPTAADYSLFASLYDIVSTLPPAAQHAHPSLTRYFSHMSHLSAGAQVEPPVTTFEPEFDNFPKIQRAQAVNEKKEKKQKETKDGASLQPTAEGQDAVAASAASAEPSKPTKSKQAKPPKQKGGNASAAAPDSKPVPSMVDMRVGKIVEIQRHPDADSLYLEKVDFGEPDGPRTILSGLVHYVPMDQMKDRWVVGICNLKPVAMRGIKSYGMLLCATHKDGKEHGIEPVQPPADSQVGDRIFVEGYETLTPLEQLNPKKKIFETIQPNYLTTDDRSAAWYGPLPDGPEDQKAPRVLRTTRGVCSAPSFTGATLS</sequence>
<dbReference type="PANTHER" id="PTHR11586:SF33">
    <property type="entry name" value="AMINOACYL TRNA SYNTHASE COMPLEX-INTERACTING MULTIFUNCTIONAL PROTEIN 1"/>
    <property type="match status" value="1"/>
</dbReference>
<dbReference type="SUPFAM" id="SSF47616">
    <property type="entry name" value="GST C-terminal domain-like"/>
    <property type="match status" value="1"/>
</dbReference>
<dbReference type="AlphaFoldDB" id="A0AAJ6CHK4"/>
<proteinExistence type="predicted"/>
<evidence type="ECO:0000256" key="3">
    <source>
        <dbReference type="ARBA" id="ARBA00022555"/>
    </source>
</evidence>
<feature type="domain" description="GST C-terminal" evidence="8">
    <location>
        <begin position="1"/>
        <end position="148"/>
    </location>
</feature>
<gene>
    <name evidence="10" type="primary">ARC1</name>
    <name evidence="10" type="ORF">MYAM1_002174</name>
</gene>
<evidence type="ECO:0000259" key="8">
    <source>
        <dbReference type="PROSITE" id="PS50405"/>
    </source>
</evidence>
<dbReference type="PANTHER" id="PTHR11586">
    <property type="entry name" value="TRNA-AMINOACYLATION COFACTOR ARC1 FAMILY MEMBER"/>
    <property type="match status" value="1"/>
</dbReference>
<name>A0AAJ6CHK4_9BASI</name>
<keyword evidence="2" id="KW-0963">Cytoplasm</keyword>
<dbReference type="GO" id="GO:0000049">
    <property type="term" value="F:tRNA binding"/>
    <property type="evidence" value="ECO:0007669"/>
    <property type="project" value="UniProtKB-UniRule"/>
</dbReference>
<dbReference type="InterPro" id="IPR012340">
    <property type="entry name" value="NA-bd_OB-fold"/>
</dbReference>